<sequence length="284" mass="32791">MADHQETEKRIDFDPDIVGGDDGDSAIDSQRWVESTTSITSSILEYRKIHGRTYKSSKTTEYWAPNDEKHVEGFDLGCEDPRRGYRLRYLGNIDDAQLDWTFEPELFDFIHIRSLHDAIDDWTKLYGQLFKFLKPGGWVQHMEPGIALRCDNPATKVDKDHVFKQWAQLFYDAGDRLGRTFDITDKKMETWACEAGFTQIPPKTLKLPYGGWPKDPTLKELGRYVNFYMDMSLGGFATYPMSQILGWSLEEITVLVTQMRAAINDQKNFPNGGMYVTYGQKPWP</sequence>
<keyword evidence="2" id="KW-1185">Reference proteome</keyword>
<reference evidence="1" key="1">
    <citation type="submission" date="2022-06" db="EMBL/GenBank/DDBJ databases">
        <title>Fusarium solani species complex genomes reveal bases of compartmentalisation and animal pathogenesis.</title>
        <authorList>
            <person name="Tsai I.J."/>
        </authorList>
    </citation>
    <scope>NUCLEOTIDE SEQUENCE</scope>
    <source>
        <strain evidence="1">Fu6.1</strain>
    </source>
</reference>
<name>A0ACC0QC67_9HYPO</name>
<comment type="caution">
    <text evidence="1">The sequence shown here is derived from an EMBL/GenBank/DDBJ whole genome shotgun (WGS) entry which is preliminary data.</text>
</comment>
<gene>
    <name evidence="1" type="ORF">NCS57_01382200</name>
</gene>
<dbReference type="EMBL" id="CM046514">
    <property type="protein sequence ID" value="KAI8650484.1"/>
    <property type="molecule type" value="Genomic_DNA"/>
</dbReference>
<dbReference type="Proteomes" id="UP001065298">
    <property type="component" value="Chromosome 12"/>
</dbReference>
<proteinExistence type="predicted"/>
<protein>
    <submittedName>
        <fullName evidence="1">Uncharacterized protein</fullName>
    </submittedName>
</protein>
<organism evidence="1 2">
    <name type="scientific">Fusarium keratoplasticum</name>
    <dbReference type="NCBI Taxonomy" id="1328300"/>
    <lineage>
        <taxon>Eukaryota</taxon>
        <taxon>Fungi</taxon>
        <taxon>Dikarya</taxon>
        <taxon>Ascomycota</taxon>
        <taxon>Pezizomycotina</taxon>
        <taxon>Sordariomycetes</taxon>
        <taxon>Hypocreomycetidae</taxon>
        <taxon>Hypocreales</taxon>
        <taxon>Nectriaceae</taxon>
        <taxon>Fusarium</taxon>
        <taxon>Fusarium solani species complex</taxon>
    </lineage>
</organism>
<accession>A0ACC0QC67</accession>
<evidence type="ECO:0000313" key="2">
    <source>
        <dbReference type="Proteomes" id="UP001065298"/>
    </source>
</evidence>
<evidence type="ECO:0000313" key="1">
    <source>
        <dbReference type="EMBL" id="KAI8650484.1"/>
    </source>
</evidence>